<gene>
    <name evidence="1" type="ORF">BN11_4560005</name>
</gene>
<reference evidence="1 2" key="1">
    <citation type="journal article" date="2013" name="ISME J.">
        <title>A metabolic model for members of the genus Tetrasphaera involved in enhanced biological phosphorus removal.</title>
        <authorList>
            <person name="Kristiansen R."/>
            <person name="Nguyen H.T.T."/>
            <person name="Saunders A.M."/>
            <person name="Nielsen J.L."/>
            <person name="Wimmer R."/>
            <person name="Le V.Q."/>
            <person name="McIlroy S.J."/>
            <person name="Petrovski S."/>
            <person name="Seviour R.J."/>
            <person name="Calteau A."/>
            <person name="Nielsen K.L."/>
            <person name="Nielsen P.H."/>
        </authorList>
    </citation>
    <scope>NUCLEOTIDE SEQUENCE [LARGE SCALE GENOMIC DNA]</scope>
    <source>
        <strain evidence="1 2">Ben110</strain>
    </source>
</reference>
<accession>W6JZC4</accession>
<dbReference type="STRING" id="1193182.BN11_4560005"/>
<proteinExistence type="predicted"/>
<keyword evidence="2" id="KW-1185">Reference proteome</keyword>
<dbReference type="AlphaFoldDB" id="W6JZC4"/>
<evidence type="ECO:0000313" key="2">
    <source>
        <dbReference type="Proteomes" id="UP000035763"/>
    </source>
</evidence>
<comment type="caution">
    <text evidence="1">The sequence shown here is derived from an EMBL/GenBank/DDBJ whole genome shotgun (WGS) entry which is preliminary data.</text>
</comment>
<dbReference type="EMBL" id="CAJA01000397">
    <property type="protein sequence ID" value="CCH74537.1"/>
    <property type="molecule type" value="Genomic_DNA"/>
</dbReference>
<dbReference type="Proteomes" id="UP000035763">
    <property type="component" value="Unassembled WGS sequence"/>
</dbReference>
<evidence type="ECO:0000313" key="1">
    <source>
        <dbReference type="EMBL" id="CCH74537.1"/>
    </source>
</evidence>
<organism evidence="1 2">
    <name type="scientific">Nostocoides australiense Ben110</name>
    <dbReference type="NCBI Taxonomy" id="1193182"/>
    <lineage>
        <taxon>Bacteria</taxon>
        <taxon>Bacillati</taxon>
        <taxon>Actinomycetota</taxon>
        <taxon>Actinomycetes</taxon>
        <taxon>Micrococcales</taxon>
        <taxon>Intrasporangiaceae</taxon>
        <taxon>Nostocoides</taxon>
    </lineage>
</organism>
<name>W6JZC4_9MICO</name>
<sequence>MGALDRTVTMIQALAAARLRARLPSHRTIPPIHPLECPQ</sequence>
<protein>
    <submittedName>
        <fullName evidence="1">Uncharacterized protein</fullName>
    </submittedName>
</protein>